<evidence type="ECO:0000256" key="9">
    <source>
        <dbReference type="RuleBase" id="RU003423"/>
    </source>
</evidence>
<keyword evidence="4 9" id="KW-0808">Transferase</keyword>
<keyword evidence="7" id="KW-0496">Mitochondrion</keyword>
<dbReference type="PANTHER" id="PTHR43178">
    <property type="entry name" value="DIHYDROLIPOAMIDE ACETYLTRANSFERASE COMPONENT OF PYRUVATE DEHYDROGENASE COMPLEX"/>
    <property type="match status" value="1"/>
</dbReference>
<dbReference type="SUPFAM" id="SSF51230">
    <property type="entry name" value="Single hybrid motif"/>
    <property type="match status" value="1"/>
</dbReference>
<dbReference type="EC" id="2.3.1.-" evidence="9"/>
<comment type="caution">
    <text evidence="12">The sequence shown here is derived from an EMBL/GenBank/DDBJ whole genome shotgun (WGS) entry which is preliminary data.</text>
</comment>
<feature type="domain" description="Peripheral subunit-binding (PSBD)" evidence="11">
    <location>
        <begin position="186"/>
        <end position="223"/>
    </location>
</feature>
<dbReference type="EMBL" id="JAADYS010002666">
    <property type="protein sequence ID" value="KAF4456504.1"/>
    <property type="molecule type" value="Genomic_DNA"/>
</dbReference>
<proteinExistence type="inferred from homology"/>
<comment type="similarity">
    <text evidence="3 9">Belongs to the 2-oxoacid dehydrogenase family.</text>
</comment>
<gene>
    <name evidence="12" type="ORF">FALBO_15398</name>
</gene>
<dbReference type="InterPro" id="IPR003016">
    <property type="entry name" value="2-oxoA_DH_lipoyl-BS"/>
</dbReference>
<dbReference type="InterPro" id="IPR004167">
    <property type="entry name" value="PSBD"/>
</dbReference>
<comment type="cofactor">
    <cofactor evidence="1 9">
        <name>(R)-lipoate</name>
        <dbReference type="ChEBI" id="CHEBI:83088"/>
    </cofactor>
</comment>
<dbReference type="GO" id="GO:0005759">
    <property type="term" value="C:mitochondrial matrix"/>
    <property type="evidence" value="ECO:0007669"/>
    <property type="project" value="UniProtKB-SubCell"/>
</dbReference>
<keyword evidence="5 9" id="KW-0450">Lipoyl</keyword>
<dbReference type="PROSITE" id="PS51826">
    <property type="entry name" value="PSBD"/>
    <property type="match status" value="1"/>
</dbReference>
<evidence type="ECO:0000256" key="4">
    <source>
        <dbReference type="ARBA" id="ARBA00022679"/>
    </source>
</evidence>
<evidence type="ECO:0000256" key="7">
    <source>
        <dbReference type="ARBA" id="ARBA00023128"/>
    </source>
</evidence>
<dbReference type="PROSITE" id="PS00189">
    <property type="entry name" value="LIPOYL"/>
    <property type="match status" value="1"/>
</dbReference>
<evidence type="ECO:0000256" key="3">
    <source>
        <dbReference type="ARBA" id="ARBA00007317"/>
    </source>
</evidence>
<evidence type="ECO:0000256" key="5">
    <source>
        <dbReference type="ARBA" id="ARBA00022823"/>
    </source>
</evidence>
<organism evidence="12 13">
    <name type="scientific">Fusarium albosuccineum</name>
    <dbReference type="NCBI Taxonomy" id="1237068"/>
    <lineage>
        <taxon>Eukaryota</taxon>
        <taxon>Fungi</taxon>
        <taxon>Dikarya</taxon>
        <taxon>Ascomycota</taxon>
        <taxon>Pezizomycotina</taxon>
        <taxon>Sordariomycetes</taxon>
        <taxon>Hypocreomycetidae</taxon>
        <taxon>Hypocreales</taxon>
        <taxon>Nectriaceae</taxon>
        <taxon>Fusarium</taxon>
        <taxon>Fusarium decemcellulare species complex</taxon>
    </lineage>
</organism>
<dbReference type="Gene3D" id="3.30.559.10">
    <property type="entry name" value="Chloramphenicol acetyltransferase-like domain"/>
    <property type="match status" value="1"/>
</dbReference>
<dbReference type="Pfam" id="PF00198">
    <property type="entry name" value="2-oxoacid_dh"/>
    <property type="match status" value="1"/>
</dbReference>
<evidence type="ECO:0000313" key="13">
    <source>
        <dbReference type="Proteomes" id="UP000554235"/>
    </source>
</evidence>
<dbReference type="InterPro" id="IPR000089">
    <property type="entry name" value="Biotin_lipoyl"/>
</dbReference>
<dbReference type="InterPro" id="IPR001078">
    <property type="entry name" value="2-oxoacid_DH_actylTfrase"/>
</dbReference>
<dbReference type="Pfam" id="PF02817">
    <property type="entry name" value="E3_binding"/>
    <property type="match status" value="1"/>
</dbReference>
<dbReference type="OrthoDB" id="15567at2759"/>
<dbReference type="PANTHER" id="PTHR43178:SF5">
    <property type="entry name" value="LIPOAMIDE ACYLTRANSFERASE COMPONENT OF BRANCHED-CHAIN ALPHA-KETO ACID DEHYDROGENASE COMPLEX, MITOCHONDRIAL"/>
    <property type="match status" value="1"/>
</dbReference>
<keyword evidence="6" id="KW-0809">Transit peptide</keyword>
<dbReference type="InterPro" id="IPR050743">
    <property type="entry name" value="2-oxoacid_DH_E2_comp"/>
</dbReference>
<dbReference type="InterPro" id="IPR023213">
    <property type="entry name" value="CAT-like_dom_sf"/>
</dbReference>
<dbReference type="SUPFAM" id="SSF47005">
    <property type="entry name" value="Peripheral subunit-binding domain of 2-oxo acid dehydrogenase complex"/>
    <property type="match status" value="1"/>
</dbReference>
<evidence type="ECO:0000259" key="10">
    <source>
        <dbReference type="PROSITE" id="PS50968"/>
    </source>
</evidence>
<dbReference type="PROSITE" id="PS50968">
    <property type="entry name" value="BIOTINYL_LIPOYL"/>
    <property type="match status" value="1"/>
</dbReference>
<evidence type="ECO:0000256" key="8">
    <source>
        <dbReference type="ARBA" id="ARBA00023315"/>
    </source>
</evidence>
<evidence type="ECO:0000256" key="2">
    <source>
        <dbReference type="ARBA" id="ARBA00004305"/>
    </source>
</evidence>
<dbReference type="GO" id="GO:0016407">
    <property type="term" value="F:acetyltransferase activity"/>
    <property type="evidence" value="ECO:0007669"/>
    <property type="project" value="TreeGrafter"/>
</dbReference>
<dbReference type="GO" id="GO:0031405">
    <property type="term" value="F:lipoic acid binding"/>
    <property type="evidence" value="ECO:0007669"/>
    <property type="project" value="TreeGrafter"/>
</dbReference>
<dbReference type="FunFam" id="3.30.559.10:FF:000007">
    <property type="entry name" value="Dihydrolipoamide acetyltransferase component of pyruvate dehydrogenase complex"/>
    <property type="match status" value="1"/>
</dbReference>
<dbReference type="SUPFAM" id="SSF52777">
    <property type="entry name" value="CoA-dependent acyltransferases"/>
    <property type="match status" value="1"/>
</dbReference>
<feature type="domain" description="Lipoyl-binding" evidence="10">
    <location>
        <begin position="39"/>
        <end position="118"/>
    </location>
</feature>
<evidence type="ECO:0000259" key="11">
    <source>
        <dbReference type="PROSITE" id="PS51826"/>
    </source>
</evidence>
<dbReference type="Gene3D" id="4.10.320.10">
    <property type="entry name" value="E3-binding domain"/>
    <property type="match status" value="1"/>
</dbReference>
<dbReference type="CDD" id="cd06849">
    <property type="entry name" value="lipoyl_domain"/>
    <property type="match status" value="1"/>
</dbReference>
<dbReference type="AlphaFoldDB" id="A0A8H4KVN2"/>
<dbReference type="Gene3D" id="2.40.50.100">
    <property type="match status" value="1"/>
</dbReference>
<reference evidence="12 13" key="1">
    <citation type="submission" date="2020-01" db="EMBL/GenBank/DDBJ databases">
        <title>Identification and distribution of gene clusters putatively required for synthesis of sphingolipid metabolism inhibitors in phylogenetically diverse species of the filamentous fungus Fusarium.</title>
        <authorList>
            <person name="Kim H.-S."/>
            <person name="Busman M."/>
            <person name="Brown D.W."/>
            <person name="Divon H."/>
            <person name="Uhlig S."/>
            <person name="Proctor R.H."/>
        </authorList>
    </citation>
    <scope>NUCLEOTIDE SEQUENCE [LARGE SCALE GENOMIC DNA]</scope>
    <source>
        <strain evidence="12 13">NRRL 20459</strain>
    </source>
</reference>
<dbReference type="Proteomes" id="UP000554235">
    <property type="component" value="Unassembled WGS sequence"/>
</dbReference>
<evidence type="ECO:0000256" key="6">
    <source>
        <dbReference type="ARBA" id="ARBA00022946"/>
    </source>
</evidence>
<accession>A0A8H4KVN2</accession>
<dbReference type="GO" id="GO:0045333">
    <property type="term" value="P:cellular respiration"/>
    <property type="evidence" value="ECO:0007669"/>
    <property type="project" value="UniProtKB-ARBA"/>
</dbReference>
<dbReference type="InterPro" id="IPR011053">
    <property type="entry name" value="Single_hybrid_motif"/>
</dbReference>
<evidence type="ECO:0000313" key="12">
    <source>
        <dbReference type="EMBL" id="KAF4456504.1"/>
    </source>
</evidence>
<keyword evidence="8 9" id="KW-0012">Acyltransferase</keyword>
<evidence type="ECO:0000256" key="1">
    <source>
        <dbReference type="ARBA" id="ARBA00001938"/>
    </source>
</evidence>
<dbReference type="FunFam" id="2.40.50.100:FF:000013">
    <property type="entry name" value="Dihydrolipoamide acetyltransferase component of pyruvate dehydrogenase complex"/>
    <property type="match status" value="1"/>
</dbReference>
<protein>
    <recommendedName>
        <fullName evidence="9">Dihydrolipoamide acetyltransferase component of pyruvate dehydrogenase complex</fullName>
        <ecNumber evidence="9">2.3.1.-</ecNumber>
    </recommendedName>
</protein>
<comment type="subcellular location">
    <subcellularLocation>
        <location evidence="2">Mitochondrion matrix</location>
    </subcellularLocation>
</comment>
<name>A0A8H4KVN2_9HYPO</name>
<dbReference type="Pfam" id="PF00364">
    <property type="entry name" value="Biotin_lipoyl"/>
    <property type="match status" value="1"/>
</dbReference>
<sequence length="492" mass="53876">MMRRFTANMSGRSFIRGLPQSHGASHSIAYKRFFHKSLVYNALKPYLLADIGEGITECQIIKWFVKPGDKVQEFDPICEVQSDKASVEITSRYNGIIRNINYEVDDMAVVGSALMDIEVDDQDIASADHTTPGPPTEEVKGVVLIQPAEQIDIVTDHQDDTELRETAIESEGRISSGPSTHKHPAIMLPAVRRLLKQHSIDLSDVTATGKGGRILKEDVQRYLATKAATQDSEHIQPTSGISKSQEDTTIPLTPVQDQMFHSMTKSLSIPHFLYTQAVDLTDITSLRKQWISNPKAPARLTTDGGQVKLSSLPFILKALSHAASEYPILNSFVAHEAGTKPQLTLMASHNIGIAVDTPKGLMVPVIRNVQRHSIVSLASETERLSRLARDGKLSPDELKGATMLVSNIGSIGGQVVAPIIMPPMVMTIAVGQSQHVPVFREEGGMEKVVKREQVILSWSADHRVLDGATIARCAGEMAFWLENISMLGLTLA</sequence>
<dbReference type="InterPro" id="IPR036625">
    <property type="entry name" value="E3-bd_dom_sf"/>
</dbReference>
<keyword evidence="13" id="KW-1185">Reference proteome</keyword>